<keyword evidence="7 15" id="KW-0747">Spliceosome</keyword>
<dbReference type="InterPro" id="IPR003613">
    <property type="entry name" value="Ubox_domain"/>
</dbReference>
<dbReference type="SUPFAM" id="SSF57850">
    <property type="entry name" value="RING/U-box"/>
    <property type="match status" value="1"/>
</dbReference>
<keyword evidence="8" id="KW-0677">Repeat</keyword>
<evidence type="ECO:0000256" key="12">
    <source>
        <dbReference type="ARBA" id="ARBA00023204"/>
    </source>
</evidence>
<comment type="similarity">
    <text evidence="3 15">Belongs to the WD repeat PRP19 family.</text>
</comment>
<evidence type="ECO:0000256" key="2">
    <source>
        <dbReference type="ARBA" id="ARBA00004906"/>
    </source>
</evidence>
<gene>
    <name evidence="18" type="ORF">AYI68_g1484</name>
</gene>
<evidence type="ECO:0000256" key="7">
    <source>
        <dbReference type="ARBA" id="ARBA00022728"/>
    </source>
</evidence>
<evidence type="ECO:0000256" key="8">
    <source>
        <dbReference type="ARBA" id="ARBA00022737"/>
    </source>
</evidence>
<dbReference type="GO" id="GO:0071006">
    <property type="term" value="C:U2-type catalytic step 1 spliceosome"/>
    <property type="evidence" value="ECO:0007669"/>
    <property type="project" value="TreeGrafter"/>
</dbReference>
<comment type="catalytic activity">
    <reaction evidence="15">
        <text>S-ubiquitinyl-[E2 ubiquitin-conjugating enzyme]-L-cysteine + [acceptor protein]-L-lysine = [E2 ubiquitin-conjugating enzyme]-L-cysteine + N(6)-ubiquitinyl-[acceptor protein]-L-lysine.</text>
        <dbReference type="EC" id="2.3.2.27"/>
    </reaction>
</comment>
<evidence type="ECO:0000256" key="9">
    <source>
        <dbReference type="ARBA" id="ARBA00022763"/>
    </source>
</evidence>
<dbReference type="GO" id="GO:0005737">
    <property type="term" value="C:cytoplasm"/>
    <property type="evidence" value="ECO:0007669"/>
    <property type="project" value="TreeGrafter"/>
</dbReference>
<dbReference type="SUPFAM" id="SSF50978">
    <property type="entry name" value="WD40 repeat-like"/>
    <property type="match status" value="1"/>
</dbReference>
<accession>A0A1R0H5F5</accession>
<comment type="subunit">
    <text evidence="15">Homotetramer.</text>
</comment>
<dbReference type="InterPro" id="IPR013083">
    <property type="entry name" value="Znf_RING/FYVE/PHD"/>
</dbReference>
<keyword evidence="11 15" id="KW-0508">mRNA splicing</keyword>
<comment type="caution">
    <text evidence="18">The sequence shown here is derived from an EMBL/GenBank/DDBJ whole genome shotgun (WGS) entry which is preliminary data.</text>
</comment>
<evidence type="ECO:0000256" key="3">
    <source>
        <dbReference type="ARBA" id="ARBA00006388"/>
    </source>
</evidence>
<dbReference type="Pfam" id="PF08606">
    <property type="entry name" value="Prp19"/>
    <property type="match status" value="1"/>
</dbReference>
<evidence type="ECO:0000256" key="1">
    <source>
        <dbReference type="ARBA" id="ARBA00004123"/>
    </source>
</evidence>
<dbReference type="PROSITE" id="PS50082">
    <property type="entry name" value="WD_REPEATS_2"/>
    <property type="match status" value="1"/>
</dbReference>
<dbReference type="Gene3D" id="2.130.10.10">
    <property type="entry name" value="YVTN repeat-like/Quinoprotein amine dehydrogenase"/>
    <property type="match status" value="1"/>
</dbReference>
<evidence type="ECO:0000256" key="5">
    <source>
        <dbReference type="ARBA" id="ARBA00022664"/>
    </source>
</evidence>
<dbReference type="AlphaFoldDB" id="A0A1R0H5F5"/>
<dbReference type="Pfam" id="PF00400">
    <property type="entry name" value="WD40"/>
    <property type="match status" value="3"/>
</dbReference>
<dbReference type="InterPro" id="IPR036322">
    <property type="entry name" value="WD40_repeat_dom_sf"/>
</dbReference>
<keyword evidence="9 15" id="KW-0227">DNA damage</keyword>
<feature type="coiled-coil region" evidence="16">
    <location>
        <begin position="116"/>
        <end position="143"/>
    </location>
</feature>
<evidence type="ECO:0000313" key="18">
    <source>
        <dbReference type="EMBL" id="OLY84353.1"/>
    </source>
</evidence>
<feature type="domain" description="U-box" evidence="17">
    <location>
        <begin position="1"/>
        <end position="71"/>
    </location>
</feature>
<organism evidence="18 19">
    <name type="scientific">Smittium mucronatum</name>
    <dbReference type="NCBI Taxonomy" id="133383"/>
    <lineage>
        <taxon>Eukaryota</taxon>
        <taxon>Fungi</taxon>
        <taxon>Fungi incertae sedis</taxon>
        <taxon>Zoopagomycota</taxon>
        <taxon>Kickxellomycotina</taxon>
        <taxon>Harpellomycetes</taxon>
        <taxon>Harpellales</taxon>
        <taxon>Legeriomycetaceae</taxon>
        <taxon>Smittium</taxon>
    </lineage>
</organism>
<dbReference type="Proteomes" id="UP000187455">
    <property type="component" value="Unassembled WGS sequence"/>
</dbReference>
<keyword evidence="12 15" id="KW-0234">DNA repair</keyword>
<dbReference type="PANTHER" id="PTHR43995:SF1">
    <property type="entry name" value="PRE-MRNA-PROCESSING FACTOR 19"/>
    <property type="match status" value="1"/>
</dbReference>
<keyword evidence="5 15" id="KW-0507">mRNA processing</keyword>
<keyword evidence="19" id="KW-1185">Reference proteome</keyword>
<dbReference type="GO" id="GO:0061630">
    <property type="term" value="F:ubiquitin protein ligase activity"/>
    <property type="evidence" value="ECO:0007669"/>
    <property type="project" value="UniProtKB-UniRule"/>
</dbReference>
<evidence type="ECO:0000256" key="15">
    <source>
        <dbReference type="RuleBase" id="RU367101"/>
    </source>
</evidence>
<name>A0A1R0H5F5_9FUNG</name>
<keyword evidence="4 14" id="KW-0853">WD repeat</keyword>
<dbReference type="OrthoDB" id="687049at2759"/>
<dbReference type="InterPro" id="IPR055340">
    <property type="entry name" value="RING-Ubox_PRP19"/>
</dbReference>
<comment type="function">
    <text evidence="15">Ubiquitin-protein ligase which is mainly involved pre-mRNA splicing and DNA repair. Required for pre-mRNA splicing as component of the spliceosome.</text>
</comment>
<dbReference type="SMART" id="SM00320">
    <property type="entry name" value="WD40"/>
    <property type="match status" value="7"/>
</dbReference>
<dbReference type="Gene3D" id="3.30.40.10">
    <property type="entry name" value="Zinc/RING finger domain, C3HC4 (zinc finger)"/>
    <property type="match status" value="1"/>
</dbReference>
<keyword evidence="10 15" id="KW-0833">Ubl conjugation pathway</keyword>
<dbReference type="GO" id="GO:0000398">
    <property type="term" value="P:mRNA splicing, via spliceosome"/>
    <property type="evidence" value="ECO:0007669"/>
    <property type="project" value="InterPro"/>
</dbReference>
<dbReference type="InterPro" id="IPR001680">
    <property type="entry name" value="WD40_rpt"/>
</dbReference>
<dbReference type="EC" id="2.3.2.27" evidence="15"/>
<dbReference type="InterPro" id="IPR015943">
    <property type="entry name" value="WD40/YVTN_repeat-like_dom_sf"/>
</dbReference>
<dbReference type="PROSITE" id="PS51698">
    <property type="entry name" value="U_BOX"/>
    <property type="match status" value="1"/>
</dbReference>
<dbReference type="GO" id="GO:0000974">
    <property type="term" value="C:Prp19 complex"/>
    <property type="evidence" value="ECO:0007669"/>
    <property type="project" value="UniProtKB-UniRule"/>
</dbReference>
<dbReference type="SMART" id="SM00504">
    <property type="entry name" value="Ubox"/>
    <property type="match status" value="1"/>
</dbReference>
<protein>
    <recommendedName>
        <fullName evidence="15">Pre-mRNA-processing factor 19</fullName>
        <ecNumber evidence="15">2.3.2.27</ecNumber>
    </recommendedName>
</protein>
<evidence type="ECO:0000259" key="17">
    <source>
        <dbReference type="PROSITE" id="PS51698"/>
    </source>
</evidence>
<dbReference type="FunFam" id="3.30.40.10:FF:000027">
    <property type="entry name" value="Pre-mRNA-processing factor 19, putative"/>
    <property type="match status" value="1"/>
</dbReference>
<keyword evidence="6 15" id="KW-0808">Transferase</keyword>
<feature type="repeat" description="WD" evidence="14">
    <location>
        <begin position="359"/>
        <end position="393"/>
    </location>
</feature>
<evidence type="ECO:0000313" key="19">
    <source>
        <dbReference type="Proteomes" id="UP000187455"/>
    </source>
</evidence>
<dbReference type="InterPro" id="IPR013915">
    <property type="entry name" value="Prp19_cc"/>
</dbReference>
<evidence type="ECO:0000256" key="6">
    <source>
        <dbReference type="ARBA" id="ARBA00022679"/>
    </source>
</evidence>
<sequence length="529" mass="58263">MLCSISGEVPRKPVVSKVTGKVYEKDLLLKFVETNGKEPNSDQDFDETDIIEIKTEDVVAPPRPPTLTSIPSLLSVFQNEWDAVVLETFSLKQQYQQVRQELTQALYQNDASCRVIARLIKERDDARNALSNLEANFASYNQNVSENVADTAKEGSSMELDESIKDNFLEDATKIINDTFKTLSSDRKKRKSPQGLCSADSLKGFSQIGVVESLHSSTKPGILAVSANSSGDLILTGGVDGFANIYQRSSNQILAELKAHSKKTSHVCWLSSSSSDMNNVLFTGSADKTVKTWISNNQDDKDWSNSQTLKTHNSPISGLCVHPSNSFVFSSSINGMWDLSDITSGRSLFSAQLKDNLSITSCGVHPDGLIFGTGSERGKLHIWDIKTQNVLMEFDVKPPTDISMGSVKFLNFSENGYYLATACNDIVQILDLRKKAAIHTIQLSIPVSGSQAEPWSSSSLVNSVKFDRSGSYLSICGEDTRIYKSKTWNELLVVSENSMEVSDISWLDNLSNGFVTSGLDRSLRFYGLD</sequence>
<dbReference type="InterPro" id="IPR038959">
    <property type="entry name" value="Prp19"/>
</dbReference>
<evidence type="ECO:0000256" key="16">
    <source>
        <dbReference type="SAM" id="Coils"/>
    </source>
</evidence>
<comment type="subcellular location">
    <subcellularLocation>
        <location evidence="1 15">Nucleus</location>
    </subcellularLocation>
</comment>
<evidence type="ECO:0000256" key="4">
    <source>
        <dbReference type="ARBA" id="ARBA00022574"/>
    </source>
</evidence>
<keyword evidence="16" id="KW-0175">Coiled coil</keyword>
<proteinExistence type="inferred from homology"/>
<reference evidence="18 19" key="1">
    <citation type="journal article" date="2016" name="Mol. Biol. Evol.">
        <title>Genome-Wide Survey of Gut Fungi (Harpellales) Reveals the First Horizontally Transferred Ubiquitin Gene from a Mosquito Host.</title>
        <authorList>
            <person name="Wang Y."/>
            <person name="White M.M."/>
            <person name="Kvist S."/>
            <person name="Moncalvo J.M."/>
        </authorList>
    </citation>
    <scope>NUCLEOTIDE SEQUENCE [LARGE SCALE GENOMIC DNA]</scope>
    <source>
        <strain evidence="18 19">ALG-7-W6</strain>
    </source>
</reference>
<dbReference type="PANTHER" id="PTHR43995">
    <property type="entry name" value="PRE-MRNA-PROCESSING FACTOR 19"/>
    <property type="match status" value="1"/>
</dbReference>
<keyword evidence="13 15" id="KW-0539">Nucleus</keyword>
<evidence type="ECO:0000256" key="11">
    <source>
        <dbReference type="ARBA" id="ARBA00023187"/>
    </source>
</evidence>
<dbReference type="GO" id="GO:0070534">
    <property type="term" value="P:protein K63-linked ubiquitination"/>
    <property type="evidence" value="ECO:0007669"/>
    <property type="project" value="UniProtKB-UniRule"/>
</dbReference>
<evidence type="ECO:0000256" key="10">
    <source>
        <dbReference type="ARBA" id="ARBA00022786"/>
    </source>
</evidence>
<dbReference type="GO" id="GO:0006281">
    <property type="term" value="P:DNA repair"/>
    <property type="evidence" value="ECO:0007669"/>
    <property type="project" value="UniProtKB-KW"/>
</dbReference>
<evidence type="ECO:0000256" key="13">
    <source>
        <dbReference type="ARBA" id="ARBA00023242"/>
    </source>
</evidence>
<dbReference type="STRING" id="133383.A0A1R0H5F5"/>
<evidence type="ECO:0000256" key="14">
    <source>
        <dbReference type="PROSITE-ProRule" id="PRU00221"/>
    </source>
</evidence>
<dbReference type="EMBL" id="LSSL01000532">
    <property type="protein sequence ID" value="OLY84353.1"/>
    <property type="molecule type" value="Genomic_DNA"/>
</dbReference>
<dbReference type="CDD" id="cd16656">
    <property type="entry name" value="RING-Ubox_PRP19"/>
    <property type="match status" value="1"/>
</dbReference>
<dbReference type="UniPathway" id="UPA00143"/>
<comment type="pathway">
    <text evidence="2 15">Protein modification; protein ubiquitination.</text>
</comment>